<dbReference type="CDD" id="cd07067">
    <property type="entry name" value="HP_PGM_like"/>
    <property type="match status" value="1"/>
</dbReference>
<dbReference type="PANTHER" id="PTHR48100:SF1">
    <property type="entry name" value="HISTIDINE PHOSPHATASE FAMILY PROTEIN-RELATED"/>
    <property type="match status" value="1"/>
</dbReference>
<dbReference type="InterPro" id="IPR050275">
    <property type="entry name" value="PGM_Phosphatase"/>
</dbReference>
<dbReference type="SUPFAM" id="SSF53254">
    <property type="entry name" value="Phosphoglycerate mutase-like"/>
    <property type="match status" value="1"/>
</dbReference>
<dbReference type="Pfam" id="PF00300">
    <property type="entry name" value="His_Phos_1"/>
    <property type="match status" value="1"/>
</dbReference>
<reference evidence="1" key="1">
    <citation type="journal article" date="2020" name="Nature">
        <title>Giant virus diversity and host interactions through global metagenomics.</title>
        <authorList>
            <person name="Schulz F."/>
            <person name="Roux S."/>
            <person name="Paez-Espino D."/>
            <person name="Jungbluth S."/>
            <person name="Walsh D.A."/>
            <person name="Denef V.J."/>
            <person name="McMahon K.D."/>
            <person name="Konstantinidis K.T."/>
            <person name="Eloe-Fadrosh E.A."/>
            <person name="Kyrpides N.C."/>
            <person name="Woyke T."/>
        </authorList>
    </citation>
    <scope>NUCLEOTIDE SEQUENCE</scope>
    <source>
        <strain evidence="1">GVMAG-M-3300020185-18</strain>
    </source>
</reference>
<proteinExistence type="predicted"/>
<dbReference type="AlphaFoldDB" id="A0A6C0C3Q8"/>
<organism evidence="1">
    <name type="scientific">viral metagenome</name>
    <dbReference type="NCBI Taxonomy" id="1070528"/>
    <lineage>
        <taxon>unclassified sequences</taxon>
        <taxon>metagenomes</taxon>
        <taxon>organismal metagenomes</taxon>
    </lineage>
</organism>
<protein>
    <recommendedName>
        <fullName evidence="2">Phosphoglycerate mutase family protein</fullName>
    </recommendedName>
</protein>
<dbReference type="InterPro" id="IPR029033">
    <property type="entry name" value="His_PPase_superfam"/>
</dbReference>
<dbReference type="PANTHER" id="PTHR48100">
    <property type="entry name" value="BROAD-SPECIFICITY PHOSPHATASE YOR283W-RELATED"/>
    <property type="match status" value="1"/>
</dbReference>
<evidence type="ECO:0000313" key="1">
    <source>
        <dbReference type="EMBL" id="QHS98731.1"/>
    </source>
</evidence>
<name>A0A6C0C3Q8_9ZZZZ</name>
<dbReference type="GO" id="GO:0016791">
    <property type="term" value="F:phosphatase activity"/>
    <property type="evidence" value="ECO:0007669"/>
    <property type="project" value="TreeGrafter"/>
</dbReference>
<sequence length="196" mass="23025">MSKKLFCIRHGEALHNVLFHEIGQKVYLLYRDTPLTSKGVKQAQKLGNEWENLKNMDLIIVSPLLRTLQTATNIFCKNPDDKPPCPMVALDCVMEYPQGLDQCNNRKSIQEYKYCFPHVDFSQIEYNEYPFWKKYEMETIDELNIRVNTMKQFINSRPEKNIALVSHSSYLGWFLHTNIGDEANELEHCKVYETII</sequence>
<dbReference type="InterPro" id="IPR013078">
    <property type="entry name" value="His_Pase_superF_clade-1"/>
</dbReference>
<dbReference type="EMBL" id="MN739322">
    <property type="protein sequence ID" value="QHS98731.1"/>
    <property type="molecule type" value="Genomic_DNA"/>
</dbReference>
<dbReference type="GO" id="GO:0005737">
    <property type="term" value="C:cytoplasm"/>
    <property type="evidence" value="ECO:0007669"/>
    <property type="project" value="TreeGrafter"/>
</dbReference>
<dbReference type="SMART" id="SM00855">
    <property type="entry name" value="PGAM"/>
    <property type="match status" value="1"/>
</dbReference>
<dbReference type="Gene3D" id="3.40.50.1240">
    <property type="entry name" value="Phosphoglycerate mutase-like"/>
    <property type="match status" value="1"/>
</dbReference>
<accession>A0A6C0C3Q8</accession>
<evidence type="ECO:0008006" key="2">
    <source>
        <dbReference type="Google" id="ProtNLM"/>
    </source>
</evidence>